<accession>A0ABV7DKI4</accession>
<sequence length="235" mass="25793">MKLVITGDSHTKSLSDAFEAAPPRTDIEITCKPVCSGAAFREPFHEVTREGVRFTDSAYQKRLEILSGSRHFVASSDMRYGLMMGFHTAGIYRDPTWVRHAPSGLAAKLGLQAVSSQVIRAIGLDRQRNVLAFFEALKAAGVNFFAMSAPPPRRSHPCLRRGISAATLLTVDKLARTACADRLREAGIPILLPPEQTIDPEGFLLPPYEQKEKGDHHHANVTYGAIMLRNAIALC</sequence>
<evidence type="ECO:0000313" key="2">
    <source>
        <dbReference type="Proteomes" id="UP001595377"/>
    </source>
</evidence>
<gene>
    <name evidence="1" type="ORF">ACFOHH_17820</name>
</gene>
<dbReference type="EMBL" id="JBHRSP010000029">
    <property type="protein sequence ID" value="MFC3074973.1"/>
    <property type="molecule type" value="Genomic_DNA"/>
</dbReference>
<evidence type="ECO:0000313" key="1">
    <source>
        <dbReference type="EMBL" id="MFC3074973.1"/>
    </source>
</evidence>
<comment type="caution">
    <text evidence="1">The sequence shown here is derived from an EMBL/GenBank/DDBJ whole genome shotgun (WGS) entry which is preliminary data.</text>
</comment>
<keyword evidence="2" id="KW-1185">Reference proteome</keyword>
<proteinExistence type="predicted"/>
<protein>
    <submittedName>
        <fullName evidence="1">Uncharacterized protein</fullName>
    </submittedName>
</protein>
<name>A0ABV7DKI4_9HYPH</name>
<dbReference type="RefSeq" id="WP_257315638.1">
    <property type="nucleotide sequence ID" value="NZ_JANFDG010000013.1"/>
</dbReference>
<dbReference type="Proteomes" id="UP001595377">
    <property type="component" value="Unassembled WGS sequence"/>
</dbReference>
<organism evidence="1 2">
    <name type="scientific">Shinella pollutisoli</name>
    <dbReference type="NCBI Taxonomy" id="2250594"/>
    <lineage>
        <taxon>Bacteria</taxon>
        <taxon>Pseudomonadati</taxon>
        <taxon>Pseudomonadota</taxon>
        <taxon>Alphaproteobacteria</taxon>
        <taxon>Hyphomicrobiales</taxon>
        <taxon>Rhizobiaceae</taxon>
        <taxon>Shinella</taxon>
    </lineage>
</organism>
<reference evidence="2" key="1">
    <citation type="journal article" date="2019" name="Int. J. Syst. Evol. Microbiol.">
        <title>The Global Catalogue of Microorganisms (GCM) 10K type strain sequencing project: providing services to taxonomists for standard genome sequencing and annotation.</title>
        <authorList>
            <consortium name="The Broad Institute Genomics Platform"/>
            <consortium name="The Broad Institute Genome Sequencing Center for Infectious Disease"/>
            <person name="Wu L."/>
            <person name="Ma J."/>
        </authorList>
    </citation>
    <scope>NUCLEOTIDE SEQUENCE [LARGE SCALE GENOMIC DNA]</scope>
    <source>
        <strain evidence="2">KCTC 52677</strain>
    </source>
</reference>